<keyword evidence="3" id="KW-1185">Reference proteome</keyword>
<proteinExistence type="predicted"/>
<keyword evidence="1" id="KW-0732">Signal</keyword>
<sequence>MWSSTVLSLVDEPVVVLLVVLDTFSFETGNQFFVGVRSHGTTGDFTDVRHQDINGFSDSVVVGTTLHVERLDFSWETDQ</sequence>
<feature type="signal peptide" evidence="1">
    <location>
        <begin position="1"/>
        <end position="18"/>
    </location>
</feature>
<comment type="caution">
    <text evidence="2">The sequence shown here is derived from an EMBL/GenBank/DDBJ whole genome shotgun (WGS) entry which is preliminary data.</text>
</comment>
<dbReference type="AlphaFoldDB" id="A0A9P8TLF7"/>
<dbReference type="Proteomes" id="UP000774326">
    <property type="component" value="Unassembled WGS sequence"/>
</dbReference>
<reference evidence="2" key="2">
    <citation type="submission" date="2021-01" db="EMBL/GenBank/DDBJ databases">
        <authorList>
            <person name="Schikora-Tamarit M.A."/>
        </authorList>
    </citation>
    <scope>NUCLEOTIDE SEQUENCE</scope>
    <source>
        <strain evidence="2">CBS2887</strain>
    </source>
</reference>
<organism evidence="2 3">
    <name type="scientific">Wickerhamomyces pijperi</name>
    <name type="common">Yeast</name>
    <name type="synonym">Pichia pijperi</name>
    <dbReference type="NCBI Taxonomy" id="599730"/>
    <lineage>
        <taxon>Eukaryota</taxon>
        <taxon>Fungi</taxon>
        <taxon>Dikarya</taxon>
        <taxon>Ascomycota</taxon>
        <taxon>Saccharomycotina</taxon>
        <taxon>Saccharomycetes</taxon>
        <taxon>Phaffomycetales</taxon>
        <taxon>Wickerhamomycetaceae</taxon>
        <taxon>Wickerhamomyces</taxon>
    </lineage>
</organism>
<protein>
    <submittedName>
        <fullName evidence="2">Uncharacterized protein</fullName>
    </submittedName>
</protein>
<dbReference type="EMBL" id="JAEUBG010003532">
    <property type="protein sequence ID" value="KAH3682641.1"/>
    <property type="molecule type" value="Genomic_DNA"/>
</dbReference>
<evidence type="ECO:0000313" key="3">
    <source>
        <dbReference type="Proteomes" id="UP000774326"/>
    </source>
</evidence>
<name>A0A9P8TLF7_WICPI</name>
<accession>A0A9P8TLF7</accession>
<reference evidence="2" key="1">
    <citation type="journal article" date="2021" name="Open Biol.">
        <title>Shared evolutionary footprints suggest mitochondrial oxidative damage underlies multiple complex I losses in fungi.</title>
        <authorList>
            <person name="Schikora-Tamarit M.A."/>
            <person name="Marcet-Houben M."/>
            <person name="Nosek J."/>
            <person name="Gabaldon T."/>
        </authorList>
    </citation>
    <scope>NUCLEOTIDE SEQUENCE</scope>
    <source>
        <strain evidence="2">CBS2887</strain>
    </source>
</reference>
<gene>
    <name evidence="2" type="ORF">WICPIJ_006386</name>
</gene>
<feature type="chain" id="PRO_5040379099" evidence="1">
    <location>
        <begin position="19"/>
        <end position="79"/>
    </location>
</feature>
<evidence type="ECO:0000256" key="1">
    <source>
        <dbReference type="SAM" id="SignalP"/>
    </source>
</evidence>
<evidence type="ECO:0000313" key="2">
    <source>
        <dbReference type="EMBL" id="KAH3682641.1"/>
    </source>
</evidence>